<gene>
    <name evidence="3" type="ORF">PPAR1163_LOCUS12278</name>
</gene>
<feature type="coiled-coil region" evidence="1">
    <location>
        <begin position="93"/>
        <end position="159"/>
    </location>
</feature>
<dbReference type="PANTHER" id="PTHR40515">
    <property type="entry name" value="CILIA- AND FLAGELLA-ASSOCIATED PROTEIN 157"/>
    <property type="match status" value="1"/>
</dbReference>
<name>A0A7S1U1U3_9STRA</name>
<dbReference type="EMBL" id="HBGJ01019072">
    <property type="protein sequence ID" value="CAD9253911.1"/>
    <property type="molecule type" value="Transcribed_RNA"/>
</dbReference>
<protein>
    <submittedName>
        <fullName evidence="3">Uncharacterized protein</fullName>
    </submittedName>
</protein>
<accession>A0A7S1U1U3</accession>
<organism evidence="3">
    <name type="scientific">Phaeomonas parva</name>
    <dbReference type="NCBI Taxonomy" id="124430"/>
    <lineage>
        <taxon>Eukaryota</taxon>
        <taxon>Sar</taxon>
        <taxon>Stramenopiles</taxon>
        <taxon>Ochrophyta</taxon>
        <taxon>Pinguiophyceae</taxon>
        <taxon>Pinguiochrysidales</taxon>
        <taxon>Pinguiochrysidaceae</taxon>
        <taxon>Phaeomonas</taxon>
    </lineage>
</organism>
<feature type="coiled-coil region" evidence="1">
    <location>
        <begin position="29"/>
        <end position="56"/>
    </location>
</feature>
<feature type="coiled-coil region" evidence="1">
    <location>
        <begin position="232"/>
        <end position="312"/>
    </location>
</feature>
<evidence type="ECO:0000256" key="1">
    <source>
        <dbReference type="SAM" id="Coils"/>
    </source>
</evidence>
<proteinExistence type="predicted"/>
<feature type="region of interest" description="Disordered" evidence="2">
    <location>
        <begin position="364"/>
        <end position="390"/>
    </location>
</feature>
<dbReference type="AlphaFoldDB" id="A0A7S1U1U3"/>
<keyword evidence="1" id="KW-0175">Coiled coil</keyword>
<dbReference type="PANTHER" id="PTHR40515:SF1">
    <property type="entry name" value="CILIA- AND FLAGELLA-ASSOCIATED PROTEIN 157"/>
    <property type="match status" value="1"/>
</dbReference>
<evidence type="ECO:0000256" key="2">
    <source>
        <dbReference type="SAM" id="MobiDB-lite"/>
    </source>
</evidence>
<evidence type="ECO:0000313" key="3">
    <source>
        <dbReference type="EMBL" id="CAD9253911.1"/>
    </source>
</evidence>
<reference evidence="3" key="1">
    <citation type="submission" date="2021-01" db="EMBL/GenBank/DDBJ databases">
        <authorList>
            <person name="Corre E."/>
            <person name="Pelletier E."/>
            <person name="Niang G."/>
            <person name="Scheremetjew M."/>
            <person name="Finn R."/>
            <person name="Kale V."/>
            <person name="Holt S."/>
            <person name="Cochrane G."/>
            <person name="Meng A."/>
            <person name="Brown T."/>
            <person name="Cohen L."/>
        </authorList>
    </citation>
    <scope>NUCLEOTIDE SEQUENCE</scope>
    <source>
        <strain evidence="3">CCMP2877</strain>
    </source>
</reference>
<sequence>MSAEYAKLRRMAQLEQDIENRQTVFIERDRAYQLRLNELEAQVTTLKNEKTKWMDEDPRMVSLRETHREINDQVDVIKGRSAKLLENQESDLIRAFRARLADVQEELERERHNKDDGTNAWIQKGRQLAAELERMKVDADKKDRLNQTLKKENERLRMEAEFNDGDREYIAKQLLRERHANKHLMQAKRQEQADVDLRHQHLGRIPDVVLEEDEVNKQVDNIATGKLQVEPANSLKRAVHRLKRLLDQERRAVQEERRLYRGILAQSCQLQRFLRNALNDVHTAIEDQREALEEYDDDVHGIEEDKKALELSLAQEKLLLALFSKMFPIQARTMTYGITEAELRVEPAELAELLEELLKMDHSKLNAEENTKGRRRRMPSLRGGQRGTPS</sequence>